<protein>
    <submittedName>
        <fullName evidence="2">Uncharacterized protein</fullName>
    </submittedName>
</protein>
<organism evidence="2 3">
    <name type="scientific">Bifidobacterium scardovii</name>
    <dbReference type="NCBI Taxonomy" id="158787"/>
    <lineage>
        <taxon>Bacteria</taxon>
        <taxon>Bacillati</taxon>
        <taxon>Actinomycetota</taxon>
        <taxon>Actinomycetes</taxon>
        <taxon>Bifidobacteriales</taxon>
        <taxon>Bifidobacteriaceae</taxon>
        <taxon>Bifidobacterium</taxon>
    </lineage>
</organism>
<proteinExistence type="predicted"/>
<reference evidence="2 3" key="1">
    <citation type="submission" date="2014-03" db="EMBL/GenBank/DDBJ databases">
        <title>Genomics of Bifidobacteria.</title>
        <authorList>
            <person name="Ventura M."/>
            <person name="Milani C."/>
            <person name="Lugli G.A."/>
        </authorList>
    </citation>
    <scope>NUCLEOTIDE SEQUENCE [LARGE SCALE GENOMIC DNA]</scope>
    <source>
        <strain evidence="2 3">LMG 21589</strain>
    </source>
</reference>
<dbReference type="Proteomes" id="UP000029033">
    <property type="component" value="Unassembled WGS sequence"/>
</dbReference>
<sequence>MSQTHIRAVNRTINALRIDKDDRYSALVETARTLARQMDKAGAEPSTRLVAAYLSSLKDLNRATPTVETKTSSSPTDELEEYLKQFA</sequence>
<dbReference type="AlphaFoldDB" id="A0A087DDT2"/>
<feature type="compositionally biased region" description="Polar residues" evidence="1">
    <location>
        <begin position="64"/>
        <end position="76"/>
    </location>
</feature>
<comment type="caution">
    <text evidence="2">The sequence shown here is derived from an EMBL/GenBank/DDBJ whole genome shotgun (WGS) entry which is preliminary data.</text>
</comment>
<feature type="region of interest" description="Disordered" evidence="1">
    <location>
        <begin position="64"/>
        <end position="87"/>
    </location>
</feature>
<gene>
    <name evidence="2" type="ORF">BSCA_0172</name>
</gene>
<accession>A0A087DDT2</accession>
<dbReference type="EMBL" id="JGZO01000012">
    <property type="protein sequence ID" value="KFI93682.1"/>
    <property type="molecule type" value="Genomic_DNA"/>
</dbReference>
<dbReference type="GeneID" id="85164695"/>
<evidence type="ECO:0000313" key="2">
    <source>
        <dbReference type="EMBL" id="KFI93682.1"/>
    </source>
</evidence>
<dbReference type="OrthoDB" id="9927216at2"/>
<evidence type="ECO:0000256" key="1">
    <source>
        <dbReference type="SAM" id="MobiDB-lite"/>
    </source>
</evidence>
<dbReference type="RefSeq" id="WP_033517613.1">
    <property type="nucleotide sequence ID" value="NZ_CAUPKV010000038.1"/>
</dbReference>
<evidence type="ECO:0000313" key="3">
    <source>
        <dbReference type="Proteomes" id="UP000029033"/>
    </source>
</evidence>
<name>A0A087DDT2_9BIFI</name>
<keyword evidence="3" id="KW-1185">Reference proteome</keyword>